<keyword evidence="4" id="KW-1185">Reference proteome</keyword>
<dbReference type="PANTHER" id="PTHR33273">
    <property type="entry name" value="DOMAIN-CONTAINING PROTEIN, PUTATIVE-RELATED"/>
    <property type="match status" value="1"/>
</dbReference>
<evidence type="ECO:0000259" key="2">
    <source>
        <dbReference type="SMART" id="SM00596"/>
    </source>
</evidence>
<accession>A0A8X6Q260</accession>
<dbReference type="EMBL" id="BMAW01027529">
    <property type="protein sequence ID" value="GFU02562.1"/>
    <property type="molecule type" value="Genomic_DNA"/>
</dbReference>
<dbReference type="SMART" id="SM00596">
    <property type="entry name" value="PRE_C2HC"/>
    <property type="match status" value="1"/>
</dbReference>
<dbReference type="AlphaFoldDB" id="A0A8X6Q260"/>
<organism evidence="3 4">
    <name type="scientific">Nephila pilipes</name>
    <name type="common">Giant wood spider</name>
    <name type="synonym">Nephila maculata</name>
    <dbReference type="NCBI Taxonomy" id="299642"/>
    <lineage>
        <taxon>Eukaryota</taxon>
        <taxon>Metazoa</taxon>
        <taxon>Ecdysozoa</taxon>
        <taxon>Arthropoda</taxon>
        <taxon>Chelicerata</taxon>
        <taxon>Arachnida</taxon>
        <taxon>Araneae</taxon>
        <taxon>Araneomorphae</taxon>
        <taxon>Entelegynae</taxon>
        <taxon>Araneoidea</taxon>
        <taxon>Nephilidae</taxon>
        <taxon>Nephila</taxon>
    </lineage>
</organism>
<name>A0A8X6Q260_NEPPI</name>
<feature type="compositionally biased region" description="Basic and acidic residues" evidence="1">
    <location>
        <begin position="65"/>
        <end position="86"/>
    </location>
</feature>
<feature type="region of interest" description="Disordered" evidence="1">
    <location>
        <begin position="54"/>
        <end position="148"/>
    </location>
</feature>
<dbReference type="Pfam" id="PF07530">
    <property type="entry name" value="PRE_C2HC"/>
    <property type="match status" value="1"/>
</dbReference>
<evidence type="ECO:0000313" key="4">
    <source>
        <dbReference type="Proteomes" id="UP000887013"/>
    </source>
</evidence>
<dbReference type="OrthoDB" id="8123891at2759"/>
<protein>
    <submittedName>
        <fullName evidence="3">Nucleic-acid-binding protein from transposon X-element</fullName>
    </submittedName>
</protein>
<dbReference type="InterPro" id="IPR006579">
    <property type="entry name" value="Pre_C2HC_dom"/>
</dbReference>
<feature type="compositionally biased region" description="Low complexity" evidence="1">
    <location>
        <begin position="112"/>
        <end position="124"/>
    </location>
</feature>
<gene>
    <name evidence="3" type="primary">ORF1_32</name>
    <name evidence="3" type="ORF">NPIL_17621</name>
</gene>
<sequence>MQQSAGKVIVVISRNRYITARRNELQAAAAALDDTAQVWGKKLLEDDFTIVKTKKKSKTNNQEYSAKKQKIDETTPFHNKFDRLTIEDVPATSGNEMDVSPPSPDRTTRKNSTPPQNPQRRTPQQHPPRPSTSGTASGARRNTVPPITIDKIQNPATILKKLQDLTKIKLIAKLTGTSLKIFPQMTHAYHIIRRYVDEQKLQGHTYMLLEERKLRAVIRGMPVDKPTDNVAEELQLLGFPPQQIYIMTNKTTGAPMPLFLVILEKNEDNQKNFNLKEVASMQITVEALRKRYGPPQCFRCQGFFHSSSYCTRVPKCVKCAGDRLTKECLKDIKTPPKCCLCDGPHSAN</sequence>
<dbReference type="Proteomes" id="UP000887013">
    <property type="component" value="Unassembled WGS sequence"/>
</dbReference>
<evidence type="ECO:0000256" key="1">
    <source>
        <dbReference type="SAM" id="MobiDB-lite"/>
    </source>
</evidence>
<reference evidence="3" key="1">
    <citation type="submission" date="2020-08" db="EMBL/GenBank/DDBJ databases">
        <title>Multicomponent nature underlies the extraordinary mechanical properties of spider dragline silk.</title>
        <authorList>
            <person name="Kono N."/>
            <person name="Nakamura H."/>
            <person name="Mori M."/>
            <person name="Yoshida Y."/>
            <person name="Ohtoshi R."/>
            <person name="Malay A.D."/>
            <person name="Moran D.A.P."/>
            <person name="Tomita M."/>
            <person name="Numata K."/>
            <person name="Arakawa K."/>
        </authorList>
    </citation>
    <scope>NUCLEOTIDE SEQUENCE</scope>
</reference>
<proteinExistence type="predicted"/>
<feature type="domain" description="Pre-C2HC" evidence="2">
    <location>
        <begin position="227"/>
        <end position="295"/>
    </location>
</feature>
<comment type="caution">
    <text evidence="3">The sequence shown here is derived from an EMBL/GenBank/DDBJ whole genome shotgun (WGS) entry which is preliminary data.</text>
</comment>
<dbReference type="PANTHER" id="PTHR33273:SF2">
    <property type="entry name" value="ENDONUCLEASE_EXONUCLEASE_PHOSPHATASE DOMAIN-CONTAINING PROTEIN"/>
    <property type="match status" value="1"/>
</dbReference>
<evidence type="ECO:0000313" key="3">
    <source>
        <dbReference type="EMBL" id="GFU02562.1"/>
    </source>
</evidence>